<reference evidence="1" key="1">
    <citation type="submission" date="2020-05" db="EMBL/GenBank/DDBJ databases">
        <title>Large-scale comparative analyses of tick genomes elucidate their genetic diversity and vector capacities.</title>
        <authorList>
            <person name="Jia N."/>
            <person name="Wang J."/>
            <person name="Shi W."/>
            <person name="Du L."/>
            <person name="Sun Y."/>
            <person name="Zhan W."/>
            <person name="Jiang J."/>
            <person name="Wang Q."/>
            <person name="Zhang B."/>
            <person name="Ji P."/>
            <person name="Sakyi L.B."/>
            <person name="Cui X."/>
            <person name="Yuan T."/>
            <person name="Jiang B."/>
            <person name="Yang W."/>
            <person name="Lam T.T.-Y."/>
            <person name="Chang Q."/>
            <person name="Ding S."/>
            <person name="Wang X."/>
            <person name="Zhu J."/>
            <person name="Ruan X."/>
            <person name="Zhao L."/>
            <person name="Wei J."/>
            <person name="Que T."/>
            <person name="Du C."/>
            <person name="Cheng J."/>
            <person name="Dai P."/>
            <person name="Han X."/>
            <person name="Huang E."/>
            <person name="Gao Y."/>
            <person name="Liu J."/>
            <person name="Shao H."/>
            <person name="Ye R."/>
            <person name="Li L."/>
            <person name="Wei W."/>
            <person name="Wang X."/>
            <person name="Wang C."/>
            <person name="Yang T."/>
            <person name="Huo Q."/>
            <person name="Li W."/>
            <person name="Guo W."/>
            <person name="Chen H."/>
            <person name="Zhou L."/>
            <person name="Ni X."/>
            <person name="Tian J."/>
            <person name="Zhou Y."/>
            <person name="Sheng Y."/>
            <person name="Liu T."/>
            <person name="Pan Y."/>
            <person name="Xia L."/>
            <person name="Li J."/>
            <person name="Zhao F."/>
            <person name="Cao W."/>
        </authorList>
    </citation>
    <scope>NUCLEOTIDE SEQUENCE</scope>
    <source>
        <strain evidence="1">Dsil-2018</strain>
    </source>
</reference>
<protein>
    <submittedName>
        <fullName evidence="1">Uncharacterized protein</fullName>
    </submittedName>
</protein>
<accession>A0ACB8DNX0</accession>
<evidence type="ECO:0000313" key="2">
    <source>
        <dbReference type="Proteomes" id="UP000821865"/>
    </source>
</evidence>
<gene>
    <name evidence="1" type="ORF">HPB49_009516</name>
</gene>
<keyword evidence="2" id="KW-1185">Reference proteome</keyword>
<proteinExistence type="predicted"/>
<comment type="caution">
    <text evidence="1">The sequence shown here is derived from an EMBL/GenBank/DDBJ whole genome shotgun (WGS) entry which is preliminary data.</text>
</comment>
<sequence length="1458" mass="158830">MAEAFAFRNKAVSPESTARGASGRRPWLVVGLITSAMLLMCTSVALFQRRFDVANYFRRPPVAAAAAAATAEDWDRPLAANATQGKIDDDLKREPQRNALSTVAASEIKAREPLQDKIKRKARTKSASRQGAEDWFSEERRCGSQGVDDGRHAAASRRHHGRRHRPRARDPATTLRREARGKGRRFADPQWRQARHEEGTARTRDCRDHAGVPCSLRFFRWKVSPQKPRARLNLVAATSQMSPDSYKKNEKLSPKIPPADLAISSTDGNHDSPEPHKGVRMVKRRRKLRRFVTVPASMPSSDPLSRLAVQAGNMTGAGPHTDKTGDTRAKEGVVIKKKEHHDALHNPVNSTAKLATRLSSAIPTRSMGRAAATDVDSSKTSEGNVSSSSTIVQVYSSSKPVNSVTLSRARDLTGTLGSTAETSGGVVDGRVTWPNEGGGDASSSVAEVSAYTRPPSQSTELTRVPSTSSIDQNRSESIAVAEGRAFVSTKTTALHQSQAQSSTAAPSTTQLSTIQPSEEGFKTRTVAKEFAAKRQPTEGSPEGLNSAASSSLLTSTTMASTSKEFVEEVVISTETSSTAPPDEIIPETEAPSSTSSPKETSSPETTTVTFSYYTGQDEWIPEDSGGYMNAPGGHPNTLKFRRRGKARPAHAISANKKELVLSGDHSSHQTMRGADASFGSTSDKPGRPETREVTSSEALHTVQQPAAKSNVKAGMSDLYSSLNAAIQEESKHDAAQSNQEMLDYGVVPHDVPVSNMAVKNQHGFLTAQNASSMPRLGSDVTNGPKATGTVTLLEQQRGSVIKMVVTHPRNANRSAGWNRSTNANPEPVAINTGDEGVQARTFETRSTNAKQDTSNTTRVVMNRNNQERQSKSMNSLTSTQRSLVAEFTTSSSPSPVAERLGKYNLSFSQTNSTESNRAHTGYEVYYTDKRNVERDSESPPNPLDIETDSPETESPSGRNKPNARPLAEDYPSAPTDGSTNSSVIPRYVEISTDIENGNSGKPQQHSTSGHLAEGSMENADNTIPTRTPQATEATTAHSVMGIHEVVTTTRGIERKTRFSAPNAKRPGVVCVYRKNHAGWVSGNTSYGLESLPYEYCASILYCCLSLRVDFSIEDLGNHSDFKRLAQIKSLNPGLETFVVIEANEWAAPLYERFISKTVHQDIFLLLAVHWMKTRAIDGAYLYWHQTEDKGGDKLVNAFRHLVGSFAKSNLKFGIILPTGTGYFANKSTLKALTEELDGSYAGVLLSPLEMDDSAFTGTLSNPMQALAEEYNKYLGDLVGTASVCPMIPFWGKTFKMQAVLQDTVLALRPVGRGAARQTSREPGKLAFFEFCRELGKSLFVFPSRENAMIGDEYVTFLTPAVPGEAPVDRRVARFLAVLRILGPRVGRLRRSLRDGALPATEDVVRVPHEASSKRVGRNRRGWSELKKQMQSVSFLFFFFFCVALCSTAGGTYCRRKLE</sequence>
<dbReference type="Proteomes" id="UP000821865">
    <property type="component" value="Chromosome 10"/>
</dbReference>
<name>A0ACB8DNX0_DERSI</name>
<dbReference type="EMBL" id="CM023479">
    <property type="protein sequence ID" value="KAH7974071.1"/>
    <property type="molecule type" value="Genomic_DNA"/>
</dbReference>
<organism evidence="1 2">
    <name type="scientific">Dermacentor silvarum</name>
    <name type="common">Tick</name>
    <dbReference type="NCBI Taxonomy" id="543639"/>
    <lineage>
        <taxon>Eukaryota</taxon>
        <taxon>Metazoa</taxon>
        <taxon>Ecdysozoa</taxon>
        <taxon>Arthropoda</taxon>
        <taxon>Chelicerata</taxon>
        <taxon>Arachnida</taxon>
        <taxon>Acari</taxon>
        <taxon>Parasitiformes</taxon>
        <taxon>Ixodida</taxon>
        <taxon>Ixodoidea</taxon>
        <taxon>Ixodidae</taxon>
        <taxon>Rhipicephalinae</taxon>
        <taxon>Dermacentor</taxon>
    </lineage>
</organism>
<evidence type="ECO:0000313" key="1">
    <source>
        <dbReference type="EMBL" id="KAH7974071.1"/>
    </source>
</evidence>